<sequence length="321" mass="36094">MPAEAANFTRGSLLDDKQSRRFSLPPLRNGSNARYSGSDLGPYEDYQPLLRKPSPTRSKQRTLRISTDISILGKKDKLPTGSLSRALVSPVYKTIYPITPKDVNTCLSPVYKTIYPRTEDEDGTVQSPIYETIYPRHARRCSGVPKSPICKTLRANERKINAPPLSPTSPLCITIKPRAEKESKCKNLANDPDAFRIVMFRDGQQKITCTKGHTTWLTDSATKRGGQKCTECEFEEDIKASRAKLRKMQRRNSTSSYTTLGLKKTRDGYLEFVRGVRDFDVPRSTNFLDTLLLKPSSTYGKVGGGYTRFDKPERGLDLGVR</sequence>
<name>A0A2B7XRD6_9EURO</name>
<protein>
    <submittedName>
        <fullName evidence="2">Uncharacterized protein</fullName>
    </submittedName>
</protein>
<comment type="caution">
    <text evidence="2">The sequence shown here is derived from an EMBL/GenBank/DDBJ whole genome shotgun (WGS) entry which is preliminary data.</text>
</comment>
<dbReference type="Proteomes" id="UP000223968">
    <property type="component" value="Unassembled WGS sequence"/>
</dbReference>
<reference evidence="2 3" key="1">
    <citation type="submission" date="2017-10" db="EMBL/GenBank/DDBJ databases">
        <title>Comparative genomics in systemic dimorphic fungi from Ajellomycetaceae.</title>
        <authorList>
            <person name="Munoz J.F."/>
            <person name="Mcewen J.G."/>
            <person name="Clay O.K."/>
            <person name="Cuomo C.A."/>
        </authorList>
    </citation>
    <scope>NUCLEOTIDE SEQUENCE [LARGE SCALE GENOMIC DNA]</scope>
    <source>
        <strain evidence="2 3">UAMH5409</strain>
    </source>
</reference>
<evidence type="ECO:0000256" key="1">
    <source>
        <dbReference type="SAM" id="MobiDB-lite"/>
    </source>
</evidence>
<gene>
    <name evidence="2" type="ORF">AJ79_05010</name>
</gene>
<evidence type="ECO:0000313" key="3">
    <source>
        <dbReference type="Proteomes" id="UP000223968"/>
    </source>
</evidence>
<feature type="region of interest" description="Disordered" evidence="1">
    <location>
        <begin position="19"/>
        <end position="61"/>
    </location>
</feature>
<accession>A0A2B7XRD6</accession>
<dbReference type="AlphaFoldDB" id="A0A2B7XRD6"/>
<evidence type="ECO:0000313" key="2">
    <source>
        <dbReference type="EMBL" id="PGH11168.1"/>
    </source>
</evidence>
<organism evidence="2 3">
    <name type="scientific">Helicocarpus griseus UAMH5409</name>
    <dbReference type="NCBI Taxonomy" id="1447875"/>
    <lineage>
        <taxon>Eukaryota</taxon>
        <taxon>Fungi</taxon>
        <taxon>Dikarya</taxon>
        <taxon>Ascomycota</taxon>
        <taxon>Pezizomycotina</taxon>
        <taxon>Eurotiomycetes</taxon>
        <taxon>Eurotiomycetidae</taxon>
        <taxon>Onygenales</taxon>
        <taxon>Ajellomycetaceae</taxon>
        <taxon>Helicocarpus</taxon>
    </lineage>
</organism>
<proteinExistence type="predicted"/>
<dbReference type="EMBL" id="PDNB01000076">
    <property type="protein sequence ID" value="PGH11168.1"/>
    <property type="molecule type" value="Genomic_DNA"/>
</dbReference>
<dbReference type="OrthoDB" id="4187063at2759"/>
<keyword evidence="3" id="KW-1185">Reference proteome</keyword>